<sequence length="68" mass="7545">MDARKIVPCFDEPEYKAIWNVTVIHPVGTKAIANAEELDETTSQVRCTVVAGLFFGVTQFCCLRARAL</sequence>
<organism evidence="2 3">
    <name type="scientific">Ancylostoma caninum</name>
    <name type="common">Dog hookworm</name>
    <dbReference type="NCBI Taxonomy" id="29170"/>
    <lineage>
        <taxon>Eukaryota</taxon>
        <taxon>Metazoa</taxon>
        <taxon>Ecdysozoa</taxon>
        <taxon>Nematoda</taxon>
        <taxon>Chromadorea</taxon>
        <taxon>Rhabditida</taxon>
        <taxon>Rhabditina</taxon>
        <taxon>Rhabditomorpha</taxon>
        <taxon>Strongyloidea</taxon>
        <taxon>Ancylostomatidae</taxon>
        <taxon>Ancylostomatinae</taxon>
        <taxon>Ancylostoma</taxon>
    </lineage>
</organism>
<dbReference type="GO" id="GO:0008270">
    <property type="term" value="F:zinc ion binding"/>
    <property type="evidence" value="ECO:0007669"/>
    <property type="project" value="TreeGrafter"/>
</dbReference>
<proteinExistence type="predicted"/>
<feature type="domain" description="Aminopeptidase N-like N-terminal" evidence="1">
    <location>
        <begin position="2"/>
        <end position="43"/>
    </location>
</feature>
<name>A0A368GSY5_ANCCA</name>
<dbReference type="Gene3D" id="2.60.40.1730">
    <property type="entry name" value="tricorn interacting facor f3 domain"/>
    <property type="match status" value="1"/>
</dbReference>
<dbReference type="InterPro" id="IPR042097">
    <property type="entry name" value="Aminopeptidase_N-like_N_sf"/>
</dbReference>
<keyword evidence="3" id="KW-1185">Reference proteome</keyword>
<dbReference type="GO" id="GO:0043171">
    <property type="term" value="P:peptide catabolic process"/>
    <property type="evidence" value="ECO:0007669"/>
    <property type="project" value="TreeGrafter"/>
</dbReference>
<dbReference type="Pfam" id="PF17900">
    <property type="entry name" value="Peptidase_M1_N"/>
    <property type="match status" value="1"/>
</dbReference>
<accession>A0A368GSY5</accession>
<evidence type="ECO:0000313" key="2">
    <source>
        <dbReference type="EMBL" id="RCN47481.1"/>
    </source>
</evidence>
<dbReference type="OrthoDB" id="5834318at2759"/>
<dbReference type="EMBL" id="JOJR01000062">
    <property type="protein sequence ID" value="RCN47481.1"/>
    <property type="molecule type" value="Genomic_DNA"/>
</dbReference>
<evidence type="ECO:0000313" key="3">
    <source>
        <dbReference type="Proteomes" id="UP000252519"/>
    </source>
</evidence>
<dbReference type="InterPro" id="IPR045357">
    <property type="entry name" value="Aminopeptidase_N-like_N"/>
</dbReference>
<protein>
    <recommendedName>
        <fullName evidence="1">Aminopeptidase N-like N-terminal domain-containing protein</fullName>
    </recommendedName>
</protein>
<dbReference type="GO" id="GO:0006508">
    <property type="term" value="P:proteolysis"/>
    <property type="evidence" value="ECO:0007669"/>
    <property type="project" value="TreeGrafter"/>
</dbReference>
<dbReference type="GO" id="GO:0005737">
    <property type="term" value="C:cytoplasm"/>
    <property type="evidence" value="ECO:0007669"/>
    <property type="project" value="TreeGrafter"/>
</dbReference>
<reference evidence="2 3" key="1">
    <citation type="submission" date="2014-10" db="EMBL/GenBank/DDBJ databases">
        <title>Draft genome of the hookworm Ancylostoma caninum.</title>
        <authorList>
            <person name="Mitreva M."/>
        </authorList>
    </citation>
    <scope>NUCLEOTIDE SEQUENCE [LARGE SCALE GENOMIC DNA]</scope>
    <source>
        <strain evidence="2 3">Baltimore</strain>
    </source>
</reference>
<dbReference type="STRING" id="29170.A0A368GSY5"/>
<evidence type="ECO:0000259" key="1">
    <source>
        <dbReference type="Pfam" id="PF17900"/>
    </source>
</evidence>
<dbReference type="GO" id="GO:0005615">
    <property type="term" value="C:extracellular space"/>
    <property type="evidence" value="ECO:0007669"/>
    <property type="project" value="TreeGrafter"/>
</dbReference>
<comment type="caution">
    <text evidence="2">The sequence shown here is derived from an EMBL/GenBank/DDBJ whole genome shotgun (WGS) entry which is preliminary data.</text>
</comment>
<dbReference type="Proteomes" id="UP000252519">
    <property type="component" value="Unassembled WGS sequence"/>
</dbReference>
<gene>
    <name evidence="2" type="ORF">ANCCAN_06512</name>
</gene>
<dbReference type="InterPro" id="IPR050344">
    <property type="entry name" value="Peptidase_M1_aminopeptidases"/>
</dbReference>
<dbReference type="AlphaFoldDB" id="A0A368GSY5"/>
<dbReference type="GO" id="GO:0070006">
    <property type="term" value="F:metalloaminopeptidase activity"/>
    <property type="evidence" value="ECO:0007669"/>
    <property type="project" value="TreeGrafter"/>
</dbReference>
<dbReference type="SUPFAM" id="SSF63737">
    <property type="entry name" value="Leukotriene A4 hydrolase N-terminal domain"/>
    <property type="match status" value="1"/>
</dbReference>
<dbReference type="PANTHER" id="PTHR11533">
    <property type="entry name" value="PROTEASE M1 ZINC METALLOPROTEASE"/>
    <property type="match status" value="1"/>
</dbReference>
<dbReference type="GO" id="GO:0042277">
    <property type="term" value="F:peptide binding"/>
    <property type="evidence" value="ECO:0007669"/>
    <property type="project" value="TreeGrafter"/>
</dbReference>
<dbReference type="PANTHER" id="PTHR11533:SF301">
    <property type="entry name" value="AMINOPEPTIDASE"/>
    <property type="match status" value="1"/>
</dbReference>
<dbReference type="GO" id="GO:0016020">
    <property type="term" value="C:membrane"/>
    <property type="evidence" value="ECO:0007669"/>
    <property type="project" value="TreeGrafter"/>
</dbReference>